<dbReference type="InterPro" id="IPR051448">
    <property type="entry name" value="CdaR-like_regulators"/>
</dbReference>
<dbReference type="EMBL" id="FMHU01000002">
    <property type="protein sequence ID" value="SCL29071.1"/>
    <property type="molecule type" value="Genomic_DNA"/>
</dbReference>
<dbReference type="Gene3D" id="1.10.10.2840">
    <property type="entry name" value="PucR C-terminal helix-turn-helix domain"/>
    <property type="match status" value="1"/>
</dbReference>
<dbReference type="PANTHER" id="PTHR33744">
    <property type="entry name" value="CARBOHYDRATE DIACID REGULATOR"/>
    <property type="match status" value="1"/>
</dbReference>
<accession>A0A1C6SHW9</accession>
<keyword evidence="6" id="KW-1185">Reference proteome</keyword>
<dbReference type="InterPro" id="IPR025736">
    <property type="entry name" value="PucR_C-HTH_dom"/>
</dbReference>
<dbReference type="AlphaFoldDB" id="A0A1C6SHW9"/>
<dbReference type="Pfam" id="PF13185">
    <property type="entry name" value="GAF_2"/>
    <property type="match status" value="1"/>
</dbReference>
<dbReference type="Pfam" id="PF17853">
    <property type="entry name" value="GGDEF_2"/>
    <property type="match status" value="1"/>
</dbReference>
<dbReference type="SUPFAM" id="SSF55781">
    <property type="entry name" value="GAF domain-like"/>
    <property type="match status" value="1"/>
</dbReference>
<dbReference type="PANTHER" id="PTHR33744:SF1">
    <property type="entry name" value="DNA-BINDING TRANSCRIPTIONAL ACTIVATOR ADER"/>
    <property type="match status" value="1"/>
</dbReference>
<dbReference type="Gene3D" id="3.30.450.40">
    <property type="match status" value="1"/>
</dbReference>
<gene>
    <name evidence="5" type="ORF">GA0074694_5288</name>
</gene>
<evidence type="ECO:0000259" key="2">
    <source>
        <dbReference type="Pfam" id="PF13185"/>
    </source>
</evidence>
<evidence type="ECO:0000313" key="6">
    <source>
        <dbReference type="Proteomes" id="UP000198906"/>
    </source>
</evidence>
<sequence length="618" mass="67683">MASRSADGGTDTVELLQSLRRMTVSVNSDLKLDSVLQTVVDAVCDLTLWQICWIDVVDVAANQAEVVARRDKLEYSAAGRQTRWTLDGIPALDAVTSGEPVVIADAQQQQRYAAYAADARHRGYVCGVVLPLAAQDVDGRPMVLCVQSDHHLTGDPHQLPFLRTVAELASLAVRNARQAAAAQAAVNTMARGQAMQASVLEALIRGESSAAVYDLVQSMTSESMTILDGDARVVYSGTSPAPERYDADTWAGVAGDVARAALGAIALDEHEQAVPQSPVRIDALGERDVWLRVTQVVSGANVLGMAVFLRTSAATYEPTHPPLSQLRSAVTAVLMRDLVRHQTEQDLGIGIIDPLLSGEWTRREDLLVRASSLGLPLERPMHLIAVRAQPVPTVSEWESLIRSLRPVTGQWRGSLTVRAGAGLAVLVPADCVPEGQRLTNGLHALRARAEQVLGKEVTVGRAGPCVELEQYPRAWRECELAVELAERLQQHGVVHLDDFGAYRFLLAASAAEDVNDFIDKIIGRLLAYDREHRTQLLDTAERFVGCGGKYQETSVRLHVHVSTLRYRLERITELIGRDLNDEEARFEIILATRLYRLRSAALRARATDQPNRTADRRR</sequence>
<feature type="domain" description="GAF" evidence="2">
    <location>
        <begin position="32"/>
        <end position="173"/>
    </location>
</feature>
<evidence type="ECO:0000259" key="3">
    <source>
        <dbReference type="Pfam" id="PF13556"/>
    </source>
</evidence>
<dbReference type="InterPro" id="IPR003018">
    <property type="entry name" value="GAF"/>
</dbReference>
<evidence type="ECO:0000259" key="4">
    <source>
        <dbReference type="Pfam" id="PF17853"/>
    </source>
</evidence>
<organism evidence="5 6">
    <name type="scientific">Micromonospora inyonensis</name>
    <dbReference type="NCBI Taxonomy" id="47866"/>
    <lineage>
        <taxon>Bacteria</taxon>
        <taxon>Bacillati</taxon>
        <taxon>Actinomycetota</taxon>
        <taxon>Actinomycetes</taxon>
        <taxon>Micromonosporales</taxon>
        <taxon>Micromonosporaceae</taxon>
        <taxon>Micromonospora</taxon>
    </lineage>
</organism>
<dbReference type="InterPro" id="IPR029016">
    <property type="entry name" value="GAF-like_dom_sf"/>
</dbReference>
<evidence type="ECO:0000313" key="5">
    <source>
        <dbReference type="EMBL" id="SCL29071.1"/>
    </source>
</evidence>
<feature type="domain" description="PucR C-terminal helix-turn-helix" evidence="3">
    <location>
        <begin position="536"/>
        <end position="593"/>
    </location>
</feature>
<evidence type="ECO:0000256" key="1">
    <source>
        <dbReference type="ARBA" id="ARBA00006754"/>
    </source>
</evidence>
<proteinExistence type="inferred from homology"/>
<dbReference type="RefSeq" id="WP_141714278.1">
    <property type="nucleotide sequence ID" value="NZ_FMHU01000002.1"/>
</dbReference>
<comment type="similarity">
    <text evidence="1">Belongs to the CdaR family.</text>
</comment>
<dbReference type="InterPro" id="IPR042070">
    <property type="entry name" value="PucR_C-HTH_sf"/>
</dbReference>
<dbReference type="Pfam" id="PF13556">
    <property type="entry name" value="HTH_30"/>
    <property type="match status" value="1"/>
</dbReference>
<protein>
    <submittedName>
        <fullName evidence="5">GAF domain-containing protein</fullName>
    </submittedName>
</protein>
<name>A0A1C6SHW9_9ACTN</name>
<dbReference type="InterPro" id="IPR041522">
    <property type="entry name" value="CdaR_GGDEF"/>
</dbReference>
<dbReference type="Proteomes" id="UP000198906">
    <property type="component" value="Unassembled WGS sequence"/>
</dbReference>
<feature type="domain" description="CdaR GGDEF-like" evidence="4">
    <location>
        <begin position="362"/>
        <end position="483"/>
    </location>
</feature>
<reference evidence="6" key="1">
    <citation type="submission" date="2016-06" db="EMBL/GenBank/DDBJ databases">
        <authorList>
            <person name="Varghese N."/>
        </authorList>
    </citation>
    <scope>NUCLEOTIDE SEQUENCE [LARGE SCALE GENOMIC DNA]</scope>
    <source>
        <strain evidence="6">DSM 46123</strain>
    </source>
</reference>
<dbReference type="STRING" id="47866.GA0074694_5288"/>